<evidence type="ECO:0000256" key="7">
    <source>
        <dbReference type="ARBA" id="ARBA00023239"/>
    </source>
</evidence>
<dbReference type="PANTHER" id="PTHR42701">
    <property type="entry name" value="IMIDAZOLE GLYCEROL PHOSPHATE SYNTHASE SUBUNIT HISH"/>
    <property type="match status" value="1"/>
</dbReference>
<dbReference type="PATRIC" id="fig|742742.3.peg.968"/>
<dbReference type="HAMAP" id="MF_00278">
    <property type="entry name" value="HisH"/>
    <property type="match status" value="1"/>
</dbReference>
<keyword evidence="14" id="KW-1185">Reference proteome</keyword>
<evidence type="ECO:0000313" key="13">
    <source>
        <dbReference type="EMBL" id="EGX71615.1"/>
    </source>
</evidence>
<evidence type="ECO:0000256" key="6">
    <source>
        <dbReference type="ARBA" id="ARBA00023102"/>
    </source>
</evidence>
<dbReference type="Proteomes" id="UP000004830">
    <property type="component" value="Unassembled WGS sequence"/>
</dbReference>
<dbReference type="EC" id="3.5.1.2" evidence="11"/>
<dbReference type="SUPFAM" id="SSF52317">
    <property type="entry name" value="Class I glutamine amidotransferase-like"/>
    <property type="match status" value="1"/>
</dbReference>
<keyword evidence="4 11" id="KW-0378">Hydrolase</keyword>
<comment type="catalytic activity">
    <reaction evidence="10 11">
        <text>L-glutamine + H2O = L-glutamate + NH4(+)</text>
        <dbReference type="Rhea" id="RHEA:15889"/>
        <dbReference type="ChEBI" id="CHEBI:15377"/>
        <dbReference type="ChEBI" id="CHEBI:28938"/>
        <dbReference type="ChEBI" id="CHEBI:29985"/>
        <dbReference type="ChEBI" id="CHEBI:58359"/>
        <dbReference type="EC" id="3.5.1.2"/>
    </reaction>
</comment>
<dbReference type="Pfam" id="PF00117">
    <property type="entry name" value="GATase"/>
    <property type="match status" value="1"/>
</dbReference>
<proteinExistence type="inferred from homology"/>
<dbReference type="InterPro" id="IPR017926">
    <property type="entry name" value="GATASE"/>
</dbReference>
<dbReference type="GeneID" id="62758735"/>
<comment type="subunit">
    <text evidence="2 11">Heterodimer of HisH and HisF.</text>
</comment>
<keyword evidence="5 11" id="KW-0315">Glutamine amidotransferase</keyword>
<dbReference type="EC" id="4.3.2.10" evidence="11"/>
<organism evidence="13 14">
    <name type="scientific">Collinsella tanakaei YIT 12063</name>
    <dbReference type="NCBI Taxonomy" id="742742"/>
    <lineage>
        <taxon>Bacteria</taxon>
        <taxon>Bacillati</taxon>
        <taxon>Actinomycetota</taxon>
        <taxon>Coriobacteriia</taxon>
        <taxon>Coriobacteriales</taxon>
        <taxon>Coriobacteriaceae</taxon>
        <taxon>Collinsella</taxon>
    </lineage>
</organism>
<comment type="pathway">
    <text evidence="1 11">Amino-acid biosynthesis; L-histidine biosynthesis; L-histidine from 5-phospho-alpha-D-ribose 1-diphosphate: step 5/9.</text>
</comment>
<dbReference type="HOGENOM" id="CLU_071837_2_2_11"/>
<evidence type="ECO:0000256" key="8">
    <source>
        <dbReference type="ARBA" id="ARBA00025299"/>
    </source>
</evidence>
<dbReference type="GO" id="GO:0005737">
    <property type="term" value="C:cytoplasm"/>
    <property type="evidence" value="ECO:0007669"/>
    <property type="project" value="UniProtKB-SubCell"/>
</dbReference>
<comment type="caution">
    <text evidence="13">The sequence shown here is derived from an EMBL/GenBank/DDBJ whole genome shotgun (WGS) entry which is preliminary data.</text>
</comment>
<dbReference type="Gene3D" id="3.40.50.880">
    <property type="match status" value="1"/>
</dbReference>
<name>G1WI40_9ACTN</name>
<keyword evidence="7 11" id="KW-0456">Lyase</keyword>
<dbReference type="InterPro" id="IPR010139">
    <property type="entry name" value="Imidazole-glycPsynth_HisH"/>
</dbReference>
<feature type="active site" evidence="11">
    <location>
        <position position="236"/>
    </location>
</feature>
<evidence type="ECO:0000256" key="9">
    <source>
        <dbReference type="ARBA" id="ARBA00047838"/>
    </source>
</evidence>
<comment type="function">
    <text evidence="8 11">IGPS catalyzes the conversion of PRFAR and glutamine to IGP, AICAR and glutamate. The HisH subunit catalyzes the hydrolysis of glutamine to glutamate and ammonia as part of the synthesis of IGP and AICAR. The resulting ammonia molecule is channeled to the active site of HisF.</text>
</comment>
<keyword evidence="11" id="KW-0963">Cytoplasm</keyword>
<dbReference type="RefSeq" id="WP_009141038.1">
    <property type="nucleotide sequence ID" value="NZ_JH126468.1"/>
</dbReference>
<dbReference type="PROSITE" id="PS51273">
    <property type="entry name" value="GATASE_TYPE_1"/>
    <property type="match status" value="1"/>
</dbReference>
<dbReference type="InterPro" id="IPR029062">
    <property type="entry name" value="Class_I_gatase-like"/>
</dbReference>
<evidence type="ECO:0000256" key="1">
    <source>
        <dbReference type="ARBA" id="ARBA00005091"/>
    </source>
</evidence>
<keyword evidence="6 11" id="KW-0368">Histidine biosynthesis</keyword>
<evidence type="ECO:0000256" key="4">
    <source>
        <dbReference type="ARBA" id="ARBA00022801"/>
    </source>
</evidence>
<evidence type="ECO:0000256" key="2">
    <source>
        <dbReference type="ARBA" id="ARBA00011152"/>
    </source>
</evidence>
<dbReference type="UniPathway" id="UPA00031">
    <property type="reaction ID" value="UER00010"/>
</dbReference>
<feature type="active site" description="Nucleophile" evidence="11">
    <location>
        <position position="83"/>
    </location>
</feature>
<protein>
    <recommendedName>
        <fullName evidence="11">Imidazole glycerol phosphate synthase subunit HisH</fullName>
        <ecNumber evidence="11">4.3.2.10</ecNumber>
    </recommendedName>
    <alternativeName>
        <fullName evidence="11">IGP synthase glutaminase subunit</fullName>
        <ecNumber evidence="11">3.5.1.2</ecNumber>
    </alternativeName>
    <alternativeName>
        <fullName evidence="11">IGP synthase subunit HisH</fullName>
    </alternativeName>
    <alternativeName>
        <fullName evidence="11">ImGP synthase subunit HisH</fullName>
        <shortName evidence="11">IGPS subunit HisH</shortName>
    </alternativeName>
</protein>
<dbReference type="GO" id="GO:0016829">
    <property type="term" value="F:lyase activity"/>
    <property type="evidence" value="ECO:0007669"/>
    <property type="project" value="UniProtKB-KW"/>
</dbReference>
<keyword evidence="3 11" id="KW-0028">Amino-acid biosynthesis</keyword>
<reference evidence="13 14" key="1">
    <citation type="submission" date="2011-06" db="EMBL/GenBank/DDBJ databases">
        <title>The Genome Sequence of Collinsella tanakaei YIT 12063.</title>
        <authorList>
            <consortium name="The Broad Institute Genome Sequencing Platform"/>
            <person name="Earl A."/>
            <person name="Ward D."/>
            <person name="Feldgarden M."/>
            <person name="Gevers D."/>
            <person name="Morotomi M."/>
            <person name="Young S.K."/>
            <person name="Zeng Q."/>
            <person name="Gargeya S."/>
            <person name="Fitzgerald M."/>
            <person name="Haas B."/>
            <person name="Abouelleil A."/>
            <person name="Alvarado L."/>
            <person name="Arachchi H.M."/>
            <person name="Berlin A."/>
            <person name="Brown A."/>
            <person name="Chapman S.B."/>
            <person name="Chen Z."/>
            <person name="Dunbar C."/>
            <person name="Freedman E."/>
            <person name="Gearin G."/>
            <person name="Gellesch M."/>
            <person name="Goldberg J."/>
            <person name="Griggs A."/>
            <person name="Gujja S."/>
            <person name="Heiman D."/>
            <person name="Howarth C."/>
            <person name="Larson L."/>
            <person name="Lui A."/>
            <person name="MacDonald P.J.P."/>
            <person name="Mehta T."/>
            <person name="Montmayeur A."/>
            <person name="Murphy C."/>
            <person name="Neiman D."/>
            <person name="Pearson M."/>
            <person name="Priest M."/>
            <person name="Roberts A."/>
            <person name="Saif S."/>
            <person name="Shea T."/>
            <person name="Shenoy N."/>
            <person name="Sisk P."/>
            <person name="Stolte C."/>
            <person name="Sykes S."/>
            <person name="Wortman J."/>
            <person name="Nusbaum C."/>
            <person name="Birren B."/>
        </authorList>
    </citation>
    <scope>NUCLEOTIDE SEQUENCE [LARGE SCALE GENOMIC DNA]</scope>
    <source>
        <strain evidence="13 14">YIT 12063</strain>
    </source>
</reference>
<accession>G1WI40</accession>
<feature type="active site" evidence="11">
    <location>
        <position position="238"/>
    </location>
</feature>
<evidence type="ECO:0000256" key="11">
    <source>
        <dbReference type="HAMAP-Rule" id="MF_00278"/>
    </source>
</evidence>
<dbReference type="PANTHER" id="PTHR42701:SF1">
    <property type="entry name" value="IMIDAZOLE GLYCEROL PHOSPHATE SYNTHASE SUBUNIT HISH"/>
    <property type="match status" value="1"/>
</dbReference>
<dbReference type="OrthoDB" id="9807137at2"/>
<dbReference type="GO" id="GO:0004359">
    <property type="term" value="F:glutaminase activity"/>
    <property type="evidence" value="ECO:0007669"/>
    <property type="project" value="UniProtKB-EC"/>
</dbReference>
<comment type="catalytic activity">
    <reaction evidence="9 11">
        <text>5-[(5-phospho-1-deoxy-D-ribulos-1-ylimino)methylamino]-1-(5-phospho-beta-D-ribosyl)imidazole-4-carboxamide + L-glutamine = D-erythro-1-(imidazol-4-yl)glycerol 3-phosphate + 5-amino-1-(5-phospho-beta-D-ribosyl)imidazole-4-carboxamide + L-glutamate + H(+)</text>
        <dbReference type="Rhea" id="RHEA:24793"/>
        <dbReference type="ChEBI" id="CHEBI:15378"/>
        <dbReference type="ChEBI" id="CHEBI:29985"/>
        <dbReference type="ChEBI" id="CHEBI:58278"/>
        <dbReference type="ChEBI" id="CHEBI:58359"/>
        <dbReference type="ChEBI" id="CHEBI:58475"/>
        <dbReference type="ChEBI" id="CHEBI:58525"/>
        <dbReference type="EC" id="4.3.2.10"/>
    </reaction>
</comment>
<evidence type="ECO:0000259" key="12">
    <source>
        <dbReference type="Pfam" id="PF00117"/>
    </source>
</evidence>
<sequence>MDAPRIAVVDYHKGNLSSVVRGLARAGAAAYATDNPDEIRSAEGLVLPGVGSFYDAIAYMSESGQDRAVMDAVANGAPFLGICLGQQLLFERGDEGVPVAGDNADAAAGAAAAAVPSSDDPGWRGDGLAPGTVFEAAGRRWVRGLGLIAGSCTRLDGSRLKVPHVGWDQIHLVGAGASGSACPLFDDVAEGANVYFTHSYAADQDADPAAVAARTHYTRSFASAIWKGRVFGCQFHPEKSSAHGLQVLRNFASIVAAARDGESYMVAGCVMQGFVTRQTGDGGEVA</sequence>
<comment type="subcellular location">
    <subcellularLocation>
        <location evidence="11">Cytoplasm</location>
    </subcellularLocation>
</comment>
<dbReference type="eggNOG" id="COG0118">
    <property type="taxonomic scope" value="Bacteria"/>
</dbReference>
<evidence type="ECO:0000256" key="10">
    <source>
        <dbReference type="ARBA" id="ARBA00049534"/>
    </source>
</evidence>
<gene>
    <name evidence="11" type="primary">hisH</name>
    <name evidence="13" type="ORF">HMPREF9452_01003</name>
</gene>
<evidence type="ECO:0000313" key="14">
    <source>
        <dbReference type="Proteomes" id="UP000004830"/>
    </source>
</evidence>
<evidence type="ECO:0000256" key="3">
    <source>
        <dbReference type="ARBA" id="ARBA00022605"/>
    </source>
</evidence>
<evidence type="ECO:0000256" key="5">
    <source>
        <dbReference type="ARBA" id="ARBA00022962"/>
    </source>
</evidence>
<dbReference type="STRING" id="742742.HMPREF9452_01003"/>
<dbReference type="GO" id="GO:0000107">
    <property type="term" value="F:imidazoleglycerol-phosphate synthase activity"/>
    <property type="evidence" value="ECO:0007669"/>
    <property type="project" value="UniProtKB-UniRule"/>
</dbReference>
<dbReference type="EMBL" id="ADLS01000011">
    <property type="protein sequence ID" value="EGX71615.1"/>
    <property type="molecule type" value="Genomic_DNA"/>
</dbReference>
<dbReference type="AlphaFoldDB" id="G1WI40"/>
<dbReference type="GO" id="GO:0000105">
    <property type="term" value="P:L-histidine biosynthetic process"/>
    <property type="evidence" value="ECO:0007669"/>
    <property type="project" value="UniProtKB-UniRule"/>
</dbReference>
<feature type="domain" description="Glutamine amidotransferase" evidence="12">
    <location>
        <begin position="8"/>
        <end position="252"/>
    </location>
</feature>